<reference evidence="2 3" key="1">
    <citation type="submission" date="2018-08" db="EMBL/GenBank/DDBJ databases">
        <title>Genomic investigation of the strawberry pathogen Phytophthora fragariae indicates pathogenicity is determined by transcriptional variation in three key races.</title>
        <authorList>
            <person name="Adams T.M."/>
            <person name="Armitage A.D."/>
            <person name="Sobczyk M.K."/>
            <person name="Bates H.J."/>
            <person name="Dunwell J.M."/>
            <person name="Nellist C.F."/>
            <person name="Harrison R.J."/>
        </authorList>
    </citation>
    <scope>NUCLEOTIDE SEQUENCE [LARGE SCALE GENOMIC DNA]</scope>
    <source>
        <strain evidence="2 3">BC-1</strain>
    </source>
</reference>
<dbReference type="Proteomes" id="UP000440367">
    <property type="component" value="Unassembled WGS sequence"/>
</dbReference>
<comment type="caution">
    <text evidence="2">The sequence shown here is derived from an EMBL/GenBank/DDBJ whole genome shotgun (WGS) entry which is preliminary data.</text>
</comment>
<evidence type="ECO:0000256" key="1">
    <source>
        <dbReference type="SAM" id="MobiDB-lite"/>
    </source>
</evidence>
<proteinExistence type="predicted"/>
<evidence type="ECO:0000313" key="3">
    <source>
        <dbReference type="Proteomes" id="UP000440367"/>
    </source>
</evidence>
<gene>
    <name evidence="2" type="ORF">PF002_g23320</name>
</gene>
<feature type="region of interest" description="Disordered" evidence="1">
    <location>
        <begin position="38"/>
        <end position="57"/>
    </location>
</feature>
<protein>
    <submittedName>
        <fullName evidence="2">Uncharacterized protein</fullName>
    </submittedName>
</protein>
<organism evidence="2 3">
    <name type="scientific">Phytophthora fragariae</name>
    <dbReference type="NCBI Taxonomy" id="53985"/>
    <lineage>
        <taxon>Eukaryota</taxon>
        <taxon>Sar</taxon>
        <taxon>Stramenopiles</taxon>
        <taxon>Oomycota</taxon>
        <taxon>Peronosporomycetes</taxon>
        <taxon>Peronosporales</taxon>
        <taxon>Peronosporaceae</taxon>
        <taxon>Phytophthora</taxon>
    </lineage>
</organism>
<dbReference type="AlphaFoldDB" id="A0A6A3X556"/>
<dbReference type="EMBL" id="QXGD01001991">
    <property type="protein sequence ID" value="KAE9195448.1"/>
    <property type="molecule type" value="Genomic_DNA"/>
</dbReference>
<accession>A0A6A3X556</accession>
<evidence type="ECO:0000313" key="2">
    <source>
        <dbReference type="EMBL" id="KAE9195448.1"/>
    </source>
</evidence>
<sequence length="173" mass="18132">MSHIFQLVAASGVDVGCYRRLTPQTSKVVTDVTMSRRMQGANKTPLRGARSNANYKGKKASASRATSISTVMFMSRCESDSTYESPSLCTAIASSSVSRLDAAQSMSAMSLSQLTSLAFRARGEMVAPQSSSFISTESNACSGSSTSSVATPGSALWLTTSSTACASSLHRSR</sequence>
<name>A0A6A3X556_9STRA</name>